<dbReference type="STRING" id="1076550.LH22_03645"/>
<evidence type="ECO:0000259" key="6">
    <source>
        <dbReference type="Pfam" id="PF02826"/>
    </source>
</evidence>
<dbReference type="Gene3D" id="3.40.50.720">
    <property type="entry name" value="NAD(P)-binding Rossmann-like Domain"/>
    <property type="match status" value="2"/>
</dbReference>
<dbReference type="GO" id="GO:0016616">
    <property type="term" value="F:oxidoreductase activity, acting on the CH-OH group of donors, NAD or NADP as acceptor"/>
    <property type="evidence" value="ECO:0007669"/>
    <property type="project" value="InterPro"/>
</dbReference>
<dbReference type="InterPro" id="IPR006140">
    <property type="entry name" value="D-isomer_DH_NAD-bd"/>
</dbReference>
<dbReference type="AlphaFoldDB" id="A0A1X1CRE1"/>
<sequence length="319" mass="34303">MSLNCIILDDYQNVALSLADWATLEPTVHTSALTQHYDDQDELVDHIAHADILVVMRERTPLTAELIGRLPNLKLIVTSGMRNASIDLHACAERYIAVCGTASSSAAPMELSWGLLIGLARHIGVENQALRSNGPWQQTLGIGLHGKTLGLLGLGKIGGEMAKVAQAFGMRVCAWSQNLTEARAAECGAERMPSLAALMAESDFVSVHLVLSERSRHLIDTQALAQMKPGALLINTSRAAIVDQQAMITALQSGQLAGAGLDVFEHEPLAADHPLRLLPNVLATPHLGYVADSNYHTYFTQAVEDIQGWVTGAPLRSLL</sequence>
<accession>A0A1X1CRE1</accession>
<reference evidence="7 8" key="1">
    <citation type="journal article" date="2017" name="Antonie Van Leeuwenhoek">
        <title>Phylogenomic resolution of the bacterial genus Pantoea and its relationship with Erwinia and Tatumella.</title>
        <authorList>
            <person name="Palmer M."/>
            <person name="Steenkamp E.T."/>
            <person name="Coetzee M.P."/>
            <person name="Chan W.Y."/>
            <person name="van Zyl E."/>
            <person name="De Maayer P."/>
            <person name="Coutinho T.A."/>
            <person name="Blom J."/>
            <person name="Smits T.H."/>
            <person name="Duffy B."/>
            <person name="Venter S.N."/>
        </authorList>
    </citation>
    <scope>NUCLEOTIDE SEQUENCE [LARGE SCALE GENOMIC DNA]</scope>
    <source>
        <strain evidence="7 8">LMG 26275</strain>
    </source>
</reference>
<keyword evidence="3" id="KW-0520">NAD</keyword>
<evidence type="ECO:0000313" key="7">
    <source>
        <dbReference type="EMBL" id="ORM67009.1"/>
    </source>
</evidence>
<feature type="domain" description="D-isomer specific 2-hydroxyacid dehydrogenase NAD-binding" evidence="6">
    <location>
        <begin position="114"/>
        <end position="288"/>
    </location>
</feature>
<evidence type="ECO:0000259" key="5">
    <source>
        <dbReference type="Pfam" id="PF00389"/>
    </source>
</evidence>
<dbReference type="FunFam" id="3.40.50.720:FF:000203">
    <property type="entry name" value="D-3-phosphoglycerate dehydrogenase (SerA)"/>
    <property type="match status" value="1"/>
</dbReference>
<dbReference type="OrthoDB" id="9805416at2"/>
<dbReference type="PANTHER" id="PTHR42789:SF1">
    <property type="entry name" value="D-ISOMER SPECIFIC 2-HYDROXYACID DEHYDROGENASE FAMILY PROTEIN (AFU_ORTHOLOGUE AFUA_6G10090)"/>
    <property type="match status" value="1"/>
</dbReference>
<evidence type="ECO:0000256" key="4">
    <source>
        <dbReference type="RuleBase" id="RU003719"/>
    </source>
</evidence>
<dbReference type="Proteomes" id="UP000193558">
    <property type="component" value="Unassembled WGS sequence"/>
</dbReference>
<dbReference type="SUPFAM" id="SSF52283">
    <property type="entry name" value="Formate/glycerate dehydrogenase catalytic domain-like"/>
    <property type="match status" value="1"/>
</dbReference>
<gene>
    <name evidence="7" type="ORF">HA51_21800</name>
</gene>
<dbReference type="SUPFAM" id="SSF51735">
    <property type="entry name" value="NAD(P)-binding Rossmann-fold domains"/>
    <property type="match status" value="1"/>
</dbReference>
<dbReference type="InterPro" id="IPR050857">
    <property type="entry name" value="D-2-hydroxyacid_DH"/>
</dbReference>
<dbReference type="InterPro" id="IPR036291">
    <property type="entry name" value="NAD(P)-bd_dom_sf"/>
</dbReference>
<evidence type="ECO:0000256" key="2">
    <source>
        <dbReference type="ARBA" id="ARBA00023002"/>
    </source>
</evidence>
<dbReference type="EMBL" id="MLFR01000030">
    <property type="protein sequence ID" value="ORM67009.1"/>
    <property type="molecule type" value="Genomic_DNA"/>
</dbReference>
<comment type="similarity">
    <text evidence="1 4">Belongs to the D-isomer specific 2-hydroxyacid dehydrogenase family.</text>
</comment>
<dbReference type="Pfam" id="PF02826">
    <property type="entry name" value="2-Hacid_dh_C"/>
    <property type="match status" value="1"/>
</dbReference>
<comment type="caution">
    <text evidence="7">The sequence shown here is derived from an EMBL/GenBank/DDBJ whole genome shotgun (WGS) entry which is preliminary data.</text>
</comment>
<evidence type="ECO:0000256" key="1">
    <source>
        <dbReference type="ARBA" id="ARBA00005854"/>
    </source>
</evidence>
<feature type="domain" description="D-isomer specific 2-hydroxyacid dehydrogenase catalytic" evidence="5">
    <location>
        <begin position="30"/>
        <end position="316"/>
    </location>
</feature>
<name>A0A1X1CRE1_9GAMM</name>
<protein>
    <submittedName>
        <fullName evidence="7">Hydroxyacid dehydrogenase</fullName>
    </submittedName>
</protein>
<dbReference type="InterPro" id="IPR006139">
    <property type="entry name" value="D-isomer_2_OHA_DH_cat_dom"/>
</dbReference>
<keyword evidence="2 4" id="KW-0560">Oxidoreductase</keyword>
<dbReference type="Pfam" id="PF00389">
    <property type="entry name" value="2-Hacid_dh"/>
    <property type="match status" value="1"/>
</dbReference>
<dbReference type="PANTHER" id="PTHR42789">
    <property type="entry name" value="D-ISOMER SPECIFIC 2-HYDROXYACID DEHYDROGENASE FAMILY PROTEIN (AFU_ORTHOLOGUE AFUA_6G10090)"/>
    <property type="match status" value="1"/>
</dbReference>
<dbReference type="CDD" id="cd12169">
    <property type="entry name" value="PGDH_like_1"/>
    <property type="match status" value="1"/>
</dbReference>
<proteinExistence type="inferred from homology"/>
<evidence type="ECO:0000256" key="3">
    <source>
        <dbReference type="ARBA" id="ARBA00023027"/>
    </source>
</evidence>
<dbReference type="RefSeq" id="WP_084936812.1">
    <property type="nucleotide sequence ID" value="NZ_MLFR01000030.1"/>
</dbReference>
<evidence type="ECO:0000313" key="8">
    <source>
        <dbReference type="Proteomes" id="UP000193558"/>
    </source>
</evidence>
<dbReference type="GO" id="GO:0051287">
    <property type="term" value="F:NAD binding"/>
    <property type="evidence" value="ECO:0007669"/>
    <property type="project" value="InterPro"/>
</dbReference>
<organism evidence="7 8">
    <name type="scientific">Pantoea rwandensis</name>
    <dbReference type="NCBI Taxonomy" id="1076550"/>
    <lineage>
        <taxon>Bacteria</taxon>
        <taxon>Pseudomonadati</taxon>
        <taxon>Pseudomonadota</taxon>
        <taxon>Gammaproteobacteria</taxon>
        <taxon>Enterobacterales</taxon>
        <taxon>Erwiniaceae</taxon>
        <taxon>Pantoea</taxon>
    </lineage>
</organism>